<evidence type="ECO:0000313" key="5">
    <source>
        <dbReference type="Proteomes" id="UP000663879"/>
    </source>
</evidence>
<evidence type="ECO:0000256" key="2">
    <source>
        <dbReference type="ARBA" id="ARBA00022737"/>
    </source>
</evidence>
<feature type="region of interest" description="Disordered" evidence="3">
    <location>
        <begin position="385"/>
        <end position="407"/>
    </location>
</feature>
<feature type="compositionally biased region" description="Basic and acidic residues" evidence="3">
    <location>
        <begin position="471"/>
        <end position="494"/>
    </location>
</feature>
<dbReference type="InterPro" id="IPR032675">
    <property type="entry name" value="LRR_dom_sf"/>
</dbReference>
<dbReference type="Gene3D" id="3.80.10.10">
    <property type="entry name" value="Ribonuclease Inhibitor"/>
    <property type="match status" value="2"/>
</dbReference>
<dbReference type="Proteomes" id="UP000663879">
    <property type="component" value="Unassembled WGS sequence"/>
</dbReference>
<dbReference type="InterPro" id="IPR050576">
    <property type="entry name" value="Cilia_flagella_integrity"/>
</dbReference>
<dbReference type="AlphaFoldDB" id="A0A813YQS6"/>
<keyword evidence="1" id="KW-0433">Leucine-rich repeat</keyword>
<gene>
    <name evidence="4" type="ORF">OXX778_LOCUS10736</name>
</gene>
<dbReference type="SUPFAM" id="SSF52075">
    <property type="entry name" value="Outer arm dynein light chain 1"/>
    <property type="match status" value="1"/>
</dbReference>
<evidence type="ECO:0000256" key="1">
    <source>
        <dbReference type="ARBA" id="ARBA00022614"/>
    </source>
</evidence>
<keyword evidence="2" id="KW-0677">Repeat</keyword>
<organism evidence="4 5">
    <name type="scientific">Brachionus calyciflorus</name>
    <dbReference type="NCBI Taxonomy" id="104777"/>
    <lineage>
        <taxon>Eukaryota</taxon>
        <taxon>Metazoa</taxon>
        <taxon>Spiralia</taxon>
        <taxon>Gnathifera</taxon>
        <taxon>Rotifera</taxon>
        <taxon>Eurotatoria</taxon>
        <taxon>Monogononta</taxon>
        <taxon>Pseudotrocha</taxon>
        <taxon>Ploima</taxon>
        <taxon>Brachionidae</taxon>
        <taxon>Brachionus</taxon>
    </lineage>
</organism>
<comment type="caution">
    <text evidence="4">The sequence shown here is derived from an EMBL/GenBank/DDBJ whole genome shotgun (WGS) entry which is preliminary data.</text>
</comment>
<dbReference type="PROSITE" id="PS51450">
    <property type="entry name" value="LRR"/>
    <property type="match status" value="2"/>
</dbReference>
<protein>
    <submittedName>
        <fullName evidence="4">Uncharacterized protein</fullName>
    </submittedName>
</protein>
<accession>A0A813YQS6</accession>
<reference evidence="4" key="1">
    <citation type="submission" date="2021-02" db="EMBL/GenBank/DDBJ databases">
        <authorList>
            <person name="Nowell W R."/>
        </authorList>
    </citation>
    <scope>NUCLEOTIDE SEQUENCE</scope>
    <source>
        <strain evidence="4">Ploen Becks lab</strain>
    </source>
</reference>
<dbReference type="PANTHER" id="PTHR45973">
    <property type="entry name" value="PROTEIN PHOSPHATASE 1 REGULATORY SUBUNIT SDS22-RELATED"/>
    <property type="match status" value="1"/>
</dbReference>
<dbReference type="PANTHER" id="PTHR45973:SF35">
    <property type="entry name" value="LEUCINE-RICH REPEAT-CONTAINING PROTEIN 43"/>
    <property type="match status" value="1"/>
</dbReference>
<sequence>MPEFTVLDAFFRQLKSLRLSEYPVLGKNVKKDRRKPNIFDENEKEKEDEIVEMIDLIKDKKSPWFESYDWSKDCDLIRERFIKDRNSININKIEQYFTNLRLNSLDITQIDDLRSFTKLDELILSCNLISKCDLSNLPGSLKILDLSANLISNIHEINVKTKTNIQHLSLAYNSIETVDHFFNPKFWGDLVSLDLSSNNLYELANLIIELENLKNLKVLILSRNPVGLIPGYRGLVIDSLPNLFSLDDTPITKEERINFQDFKLYADILSEHAEIIYNFLQIKNLIFPEVPDFEDEPEIYLFKYFIRFESMEDFDFEESFTLKTESTQDFEPMTNLDLVENDKGRVNLNFKSVKKLRDFLIRGTRIELVEKKIYYQLKNYEPPSEEELKKKKKDAKKEERKDTKKKKKTIGSLLDNYNQVNVEEKVLADFKLELESVLDGYSKIIEKNFQTKQKVDFINLGFQTPTANKNNDSKKSKKDEKNSKKKATEPDLRETIEQPPLELLLKFQVLDFENFKSLKDYLESRNVNL</sequence>
<dbReference type="OrthoDB" id="433501at2759"/>
<proteinExistence type="predicted"/>
<evidence type="ECO:0000256" key="3">
    <source>
        <dbReference type="SAM" id="MobiDB-lite"/>
    </source>
</evidence>
<keyword evidence="5" id="KW-1185">Reference proteome</keyword>
<dbReference type="EMBL" id="CAJNOC010001738">
    <property type="protein sequence ID" value="CAF0887509.1"/>
    <property type="molecule type" value="Genomic_DNA"/>
</dbReference>
<dbReference type="InterPro" id="IPR001611">
    <property type="entry name" value="Leu-rich_rpt"/>
</dbReference>
<name>A0A813YQS6_9BILA</name>
<evidence type="ECO:0000313" key="4">
    <source>
        <dbReference type="EMBL" id="CAF0887509.1"/>
    </source>
</evidence>
<feature type="region of interest" description="Disordered" evidence="3">
    <location>
        <begin position="466"/>
        <end position="494"/>
    </location>
</feature>